<keyword evidence="2" id="KW-0472">Membrane</keyword>
<feature type="region of interest" description="Disordered" evidence="3">
    <location>
        <begin position="47"/>
        <end position="71"/>
    </location>
</feature>
<dbReference type="InterPro" id="IPR008691">
    <property type="entry name" value="LpqH"/>
</dbReference>
<reference evidence="5 6" key="1">
    <citation type="submission" date="2013-05" db="EMBL/GenBank/DDBJ databases">
        <title>The Genome Sequence of Corynebacterium pyruviciproducens 1773O (ATCC BAA-1742).</title>
        <authorList>
            <consortium name="The Broad Institute Genomics Platform"/>
            <person name="Earl A."/>
            <person name="Ward D."/>
            <person name="Feldgarden M."/>
            <person name="Gevers D."/>
            <person name="Tong J."/>
            <person name="Walker B."/>
            <person name="Young S."/>
            <person name="Zeng Q."/>
            <person name="Gargeya S."/>
            <person name="Fitzgerald M."/>
            <person name="Haas B."/>
            <person name="Abouelleil A."/>
            <person name="Allen A.W."/>
            <person name="Alvarado L."/>
            <person name="Arachchi H.M."/>
            <person name="Berlin A.M."/>
            <person name="Chapman S.B."/>
            <person name="Gainer-Dewar J."/>
            <person name="Goldberg J."/>
            <person name="Griggs A."/>
            <person name="Gujja S."/>
            <person name="Hansen M."/>
            <person name="Howarth C."/>
            <person name="Imamovic A."/>
            <person name="Ireland A."/>
            <person name="Larimer J."/>
            <person name="McCowan C."/>
            <person name="Murphy C."/>
            <person name="Pearson M."/>
            <person name="Poon T.W."/>
            <person name="Priest M."/>
            <person name="Roberts A."/>
            <person name="Saif S."/>
            <person name="Shea T."/>
            <person name="Sisk P."/>
            <person name="Sykes S."/>
            <person name="Wortman J."/>
            <person name="Nusbaum C."/>
            <person name="Birren B."/>
        </authorList>
    </citation>
    <scope>NUCLEOTIDE SEQUENCE [LARGE SCALE GENOMIC DNA]</scope>
    <source>
        <strain evidence="5 6">ATCC BAA-1742</strain>
    </source>
</reference>
<dbReference type="HOGENOM" id="CLU_101707_0_0_11"/>
<gene>
    <name evidence="5" type="ORF">HMPREF1219_01322</name>
</gene>
<proteinExistence type="predicted"/>
<feature type="chain" id="PRO_5039549841" description="Secreted protein" evidence="4">
    <location>
        <begin position="25"/>
        <end position="238"/>
    </location>
</feature>
<dbReference type="STRING" id="1125779.HMPREF1219_01322"/>
<comment type="caution">
    <text evidence="5">The sequence shown here is derived from an EMBL/GenBank/DDBJ whole genome shotgun (WGS) entry which is preliminary data.</text>
</comment>
<evidence type="ECO:0000313" key="5">
    <source>
        <dbReference type="EMBL" id="EPD69449.1"/>
    </source>
</evidence>
<dbReference type="eggNOG" id="ENOG5031S8X">
    <property type="taxonomic scope" value="Bacteria"/>
</dbReference>
<sequence>MIFPKKMPAILATATLALGLTACGGDSERTTVTEAATPATSITVVSTDTDNADDDKETTPSTATVPSHNGASVTIDGAAVPDTFAPVSCTNEEDDGQPELNIHAGAETPNDLEVEIIDPDDTPHLGGLSVESEGNREFELSDSQEAAATVKKSGSEWTITGEGTYDGTEGTALPFEVKVSRPASAPHQGHNAKTTSTTLERGLYKHPLSWVAFFTIRPITPTDFPLMELLSTNLRPIG</sequence>
<dbReference type="GO" id="GO:0016020">
    <property type="term" value="C:membrane"/>
    <property type="evidence" value="ECO:0007669"/>
    <property type="project" value="InterPro"/>
</dbReference>
<evidence type="ECO:0000256" key="1">
    <source>
        <dbReference type="ARBA" id="ARBA00022475"/>
    </source>
</evidence>
<dbReference type="RefSeq" id="WP_016458077.1">
    <property type="nucleotide sequence ID" value="NZ_KE150446.1"/>
</dbReference>
<dbReference type="Proteomes" id="UP000014408">
    <property type="component" value="Unassembled WGS sequence"/>
</dbReference>
<evidence type="ECO:0008006" key="7">
    <source>
        <dbReference type="Google" id="ProtNLM"/>
    </source>
</evidence>
<keyword evidence="4" id="KW-0732">Signal</keyword>
<dbReference type="PATRIC" id="fig|1125779.3.peg.1295"/>
<evidence type="ECO:0000313" key="6">
    <source>
        <dbReference type="Proteomes" id="UP000014408"/>
    </source>
</evidence>
<evidence type="ECO:0000256" key="3">
    <source>
        <dbReference type="SAM" id="MobiDB-lite"/>
    </source>
</evidence>
<dbReference type="AlphaFoldDB" id="S2ZZB4"/>
<dbReference type="Pfam" id="PF05481">
    <property type="entry name" value="Myco_19_kDa"/>
    <property type="match status" value="1"/>
</dbReference>
<evidence type="ECO:0000256" key="4">
    <source>
        <dbReference type="SAM" id="SignalP"/>
    </source>
</evidence>
<keyword evidence="6" id="KW-1185">Reference proteome</keyword>
<evidence type="ECO:0000256" key="2">
    <source>
        <dbReference type="ARBA" id="ARBA00023136"/>
    </source>
</evidence>
<organism evidence="5 6">
    <name type="scientific">Corynebacterium pyruviciproducens ATCC BAA-1742</name>
    <dbReference type="NCBI Taxonomy" id="1125779"/>
    <lineage>
        <taxon>Bacteria</taxon>
        <taxon>Bacillati</taxon>
        <taxon>Actinomycetota</taxon>
        <taxon>Actinomycetes</taxon>
        <taxon>Mycobacteriales</taxon>
        <taxon>Corynebacteriaceae</taxon>
        <taxon>Corynebacterium</taxon>
    </lineage>
</organism>
<dbReference type="EMBL" id="ATBY01000013">
    <property type="protein sequence ID" value="EPD69449.1"/>
    <property type="molecule type" value="Genomic_DNA"/>
</dbReference>
<feature type="signal peptide" evidence="4">
    <location>
        <begin position="1"/>
        <end position="24"/>
    </location>
</feature>
<dbReference type="PROSITE" id="PS51257">
    <property type="entry name" value="PROKAR_LIPOPROTEIN"/>
    <property type="match status" value="1"/>
</dbReference>
<keyword evidence="1" id="KW-1003">Cell membrane</keyword>
<name>S2ZZB4_9CORY</name>
<accession>S2ZZB4</accession>
<feature type="compositionally biased region" description="Polar residues" evidence="3">
    <location>
        <begin position="59"/>
        <end position="71"/>
    </location>
</feature>
<protein>
    <recommendedName>
        <fullName evidence="7">Secreted protein</fullName>
    </recommendedName>
</protein>